<keyword evidence="4" id="KW-0472">Membrane</keyword>
<evidence type="ECO:0000313" key="6">
    <source>
        <dbReference type="EMBL" id="RXV68674.1"/>
    </source>
</evidence>
<evidence type="ECO:0000313" key="7">
    <source>
        <dbReference type="Proteomes" id="UP000289650"/>
    </source>
</evidence>
<comment type="caution">
    <text evidence="6">The sequence shown here is derived from an EMBL/GenBank/DDBJ whole genome shotgun (WGS) entry which is preliminary data.</text>
</comment>
<evidence type="ECO:0000256" key="3">
    <source>
        <dbReference type="ARBA" id="ARBA00022989"/>
    </source>
</evidence>
<proteinExistence type="predicted"/>
<dbReference type="SUPFAM" id="SSF74653">
    <property type="entry name" value="TolA/TonB C-terminal domain"/>
    <property type="match status" value="1"/>
</dbReference>
<keyword evidence="2" id="KW-0812">Transmembrane</keyword>
<dbReference type="AlphaFoldDB" id="A0A4V1PRT1"/>
<name>A0A4V1PRT1_9BURK</name>
<reference evidence="6 7" key="1">
    <citation type="submission" date="2018-08" db="EMBL/GenBank/DDBJ databases">
        <title>Mountain-cultivated ginseng endophyte, Burkholderia stabilis and its activity against ginseng root rot disease.</title>
        <authorList>
            <person name="Tapan Kumar M."/>
            <person name="Bae H."/>
            <person name="Shanmugam G."/>
            <person name="Jeon J."/>
        </authorList>
    </citation>
    <scope>NUCLEOTIDE SEQUENCE [LARGE SCALE GENOMIC DNA]</scope>
    <source>
        <strain evidence="6 7">EB159</strain>
    </source>
</reference>
<evidence type="ECO:0000256" key="2">
    <source>
        <dbReference type="ARBA" id="ARBA00022692"/>
    </source>
</evidence>
<keyword evidence="3" id="KW-1133">Transmembrane helix</keyword>
<evidence type="ECO:0000256" key="1">
    <source>
        <dbReference type="ARBA" id="ARBA00004167"/>
    </source>
</evidence>
<dbReference type="InterPro" id="IPR037682">
    <property type="entry name" value="TonB_C"/>
</dbReference>
<sequence>MDRLLSRGVQNASSRRQVIVRVWLDEQGRVRDLKVRRSCGDPALDEKALHAIAVMRFPGGHLGSGGNPPSAGTISTIRWTDGAPLRVTDSRHTTGCDTATVDSVQASRCDRAHRVGDVHATRQAEMLGFAAFRFAACNAHRAFGRHAERLKRDIERMLV</sequence>
<dbReference type="Proteomes" id="UP000289650">
    <property type="component" value="Unassembled WGS sequence"/>
</dbReference>
<protein>
    <submittedName>
        <fullName evidence="6">Energy transducer TonB</fullName>
    </submittedName>
</protein>
<dbReference type="Pfam" id="PF03544">
    <property type="entry name" value="TonB_C"/>
    <property type="match status" value="1"/>
</dbReference>
<gene>
    <name evidence="6" type="ORF">D1006_26410</name>
</gene>
<dbReference type="GO" id="GO:0016020">
    <property type="term" value="C:membrane"/>
    <property type="evidence" value="ECO:0007669"/>
    <property type="project" value="UniProtKB-SubCell"/>
</dbReference>
<dbReference type="Gene3D" id="3.30.1150.10">
    <property type="match status" value="1"/>
</dbReference>
<evidence type="ECO:0000256" key="4">
    <source>
        <dbReference type="ARBA" id="ARBA00023136"/>
    </source>
</evidence>
<dbReference type="GO" id="GO:0055085">
    <property type="term" value="P:transmembrane transport"/>
    <property type="evidence" value="ECO:0007669"/>
    <property type="project" value="InterPro"/>
</dbReference>
<organism evidence="6 7">
    <name type="scientific">Burkholderia stabilis</name>
    <dbReference type="NCBI Taxonomy" id="95485"/>
    <lineage>
        <taxon>Bacteria</taxon>
        <taxon>Pseudomonadati</taxon>
        <taxon>Pseudomonadota</taxon>
        <taxon>Betaproteobacteria</taxon>
        <taxon>Burkholderiales</taxon>
        <taxon>Burkholderiaceae</taxon>
        <taxon>Burkholderia</taxon>
        <taxon>Burkholderia cepacia complex</taxon>
    </lineage>
</organism>
<comment type="subcellular location">
    <subcellularLocation>
        <location evidence="1">Membrane</location>
        <topology evidence="1">Single-pass membrane protein</topology>
    </subcellularLocation>
</comment>
<feature type="domain" description="TonB C-terminal" evidence="5">
    <location>
        <begin position="17"/>
        <end position="59"/>
    </location>
</feature>
<dbReference type="NCBIfam" id="TIGR01352">
    <property type="entry name" value="tonB_Cterm"/>
    <property type="match status" value="1"/>
</dbReference>
<dbReference type="EMBL" id="QWEX01000002">
    <property type="protein sequence ID" value="RXV68674.1"/>
    <property type="molecule type" value="Genomic_DNA"/>
</dbReference>
<evidence type="ECO:0000259" key="5">
    <source>
        <dbReference type="Pfam" id="PF03544"/>
    </source>
</evidence>
<dbReference type="InterPro" id="IPR006260">
    <property type="entry name" value="TonB/TolA_C"/>
</dbReference>
<accession>A0A4V1PRT1</accession>